<dbReference type="Proteomes" id="UP000316968">
    <property type="component" value="Chromosome"/>
</dbReference>
<keyword evidence="5" id="KW-0378">Hydrolase</keyword>
<evidence type="ECO:0000256" key="7">
    <source>
        <dbReference type="ARBA" id="ARBA00023016"/>
    </source>
</evidence>
<reference evidence="8 9" key="1">
    <citation type="submission" date="2019-06" db="EMBL/GenBank/DDBJ databases">
        <title>Saccharibacillus brassicae sp. nov., an endophytic bacterium isolated from Chinese cabbage seeds (Brassica pekinensis).</title>
        <authorList>
            <person name="Jiang L."/>
            <person name="Lee J."/>
            <person name="Kim S.W."/>
        </authorList>
    </citation>
    <scope>NUCLEOTIDE SEQUENCE [LARGE SCALE GENOMIC DNA]</scope>
    <source>
        <strain evidence="9">KCTC 43072 / ATSA2</strain>
    </source>
</reference>
<keyword evidence="9" id="KW-1185">Reference proteome</keyword>
<dbReference type="Gene3D" id="3.30.920.30">
    <property type="entry name" value="Hypothetical protein"/>
    <property type="match status" value="1"/>
</dbReference>
<dbReference type="Pfam" id="PF07927">
    <property type="entry name" value="HicA_toxin"/>
    <property type="match status" value="1"/>
</dbReference>
<protein>
    <submittedName>
        <fullName evidence="8">Type II toxin-antitoxin system HicA family toxin</fullName>
    </submittedName>
</protein>
<dbReference type="KEGG" id="saca:FFV09_13515"/>
<keyword evidence="3" id="KW-0540">Nuclease</keyword>
<organism evidence="8 9">
    <name type="scientific">Saccharibacillus brassicae</name>
    <dbReference type="NCBI Taxonomy" id="2583377"/>
    <lineage>
        <taxon>Bacteria</taxon>
        <taxon>Bacillati</taxon>
        <taxon>Bacillota</taxon>
        <taxon>Bacilli</taxon>
        <taxon>Bacillales</taxon>
        <taxon>Paenibacillaceae</taxon>
        <taxon>Saccharibacillus</taxon>
    </lineage>
</organism>
<dbReference type="InterPro" id="IPR038570">
    <property type="entry name" value="HicA_sf"/>
</dbReference>
<sequence length="63" mass="7308">MKGYSSREMIKMIEDDGWYFVRASGDHHQFKHPTKLGKVTIPHPNKDLTKRTIISILRQAGLK</sequence>
<evidence type="ECO:0000256" key="3">
    <source>
        <dbReference type="ARBA" id="ARBA00022722"/>
    </source>
</evidence>
<dbReference type="PANTHER" id="PTHR34873:SF3">
    <property type="entry name" value="ADDICTION MODULE TOXIN, HICA FAMILY"/>
    <property type="match status" value="1"/>
</dbReference>
<dbReference type="GO" id="GO:0004519">
    <property type="term" value="F:endonuclease activity"/>
    <property type="evidence" value="ECO:0007669"/>
    <property type="project" value="UniProtKB-KW"/>
</dbReference>
<keyword evidence="4" id="KW-0255">Endonuclease</keyword>
<evidence type="ECO:0000256" key="2">
    <source>
        <dbReference type="ARBA" id="ARBA00022649"/>
    </source>
</evidence>
<dbReference type="InterPro" id="IPR012933">
    <property type="entry name" value="HicA_mRNA_interferase"/>
</dbReference>
<dbReference type="GO" id="GO:0016787">
    <property type="term" value="F:hydrolase activity"/>
    <property type="evidence" value="ECO:0007669"/>
    <property type="project" value="UniProtKB-KW"/>
</dbReference>
<dbReference type="PANTHER" id="PTHR34873">
    <property type="entry name" value="SSR1766 PROTEIN"/>
    <property type="match status" value="1"/>
</dbReference>
<keyword evidence="7" id="KW-0346">Stress response</keyword>
<keyword evidence="6" id="KW-0694">RNA-binding</keyword>
<evidence type="ECO:0000256" key="5">
    <source>
        <dbReference type="ARBA" id="ARBA00022801"/>
    </source>
</evidence>
<evidence type="ECO:0000313" key="8">
    <source>
        <dbReference type="EMBL" id="QDH21775.1"/>
    </source>
</evidence>
<comment type="similarity">
    <text evidence="1">Belongs to the HicA mRNA interferase family.</text>
</comment>
<dbReference type="SUPFAM" id="SSF54786">
    <property type="entry name" value="YcfA/nrd intein domain"/>
    <property type="match status" value="1"/>
</dbReference>
<evidence type="ECO:0000256" key="4">
    <source>
        <dbReference type="ARBA" id="ARBA00022759"/>
    </source>
</evidence>
<evidence type="ECO:0000256" key="6">
    <source>
        <dbReference type="ARBA" id="ARBA00022884"/>
    </source>
</evidence>
<gene>
    <name evidence="8" type="ORF">FFV09_13515</name>
</gene>
<accession>A0A4Y6V0H3</accession>
<dbReference type="AlphaFoldDB" id="A0A4Y6V0H3"/>
<evidence type="ECO:0000313" key="9">
    <source>
        <dbReference type="Proteomes" id="UP000316968"/>
    </source>
</evidence>
<dbReference type="OrthoDB" id="9811409at2"/>
<dbReference type="GO" id="GO:0003729">
    <property type="term" value="F:mRNA binding"/>
    <property type="evidence" value="ECO:0007669"/>
    <property type="project" value="InterPro"/>
</dbReference>
<proteinExistence type="inferred from homology"/>
<keyword evidence="2" id="KW-1277">Toxin-antitoxin system</keyword>
<dbReference type="EMBL" id="CP041217">
    <property type="protein sequence ID" value="QDH21775.1"/>
    <property type="molecule type" value="Genomic_DNA"/>
</dbReference>
<name>A0A4Y6V0H3_SACBS</name>
<evidence type="ECO:0000256" key="1">
    <source>
        <dbReference type="ARBA" id="ARBA00006620"/>
    </source>
</evidence>